<organism evidence="2">
    <name type="scientific">Anopheles atroparvus</name>
    <name type="common">European mosquito</name>
    <dbReference type="NCBI Taxonomy" id="41427"/>
    <lineage>
        <taxon>Eukaryota</taxon>
        <taxon>Metazoa</taxon>
        <taxon>Ecdysozoa</taxon>
        <taxon>Arthropoda</taxon>
        <taxon>Hexapoda</taxon>
        <taxon>Insecta</taxon>
        <taxon>Pterygota</taxon>
        <taxon>Neoptera</taxon>
        <taxon>Endopterygota</taxon>
        <taxon>Diptera</taxon>
        <taxon>Nematocera</taxon>
        <taxon>Culicoidea</taxon>
        <taxon>Culicidae</taxon>
        <taxon>Anophelinae</taxon>
        <taxon>Anopheles</taxon>
    </lineage>
</organism>
<dbReference type="VEuPathDB" id="VectorBase:AATE012151"/>
<sequence length="267" mass="28459">MTEQRARHGSNGKFRCSRTVIASEGERVDDLIFMEIIPRTTTRTENCILHRACCRVAGGATRQDVSLGWMHRPQQQQQQQQQQSTRRPTAGNQCTAPLGTHKVPTLDLTSIQRAPWPGNEEKSVAGQTIGPPELDDPPELPELLAPPPPPLALALEPLPVAPPPLAPPPAGGASPPFSEPVDERGETGLTTSSLLPTELPTELTDPELARLLLWTLAPVQNPLMPAPAPPGSSGSGPTPPLRSIADGLLLVAFRLAPDGIWCCSGEA</sequence>
<protein>
    <submittedName>
        <fullName evidence="2">Uncharacterized protein</fullName>
    </submittedName>
</protein>
<evidence type="ECO:0000313" key="2">
    <source>
        <dbReference type="EnsemblMetazoa" id="AATE012151-PA.1"/>
    </source>
</evidence>
<proteinExistence type="predicted"/>
<feature type="region of interest" description="Disordered" evidence="1">
    <location>
        <begin position="69"/>
        <end position="201"/>
    </location>
</feature>
<dbReference type="AlphaFoldDB" id="A0A182J691"/>
<reference evidence="2" key="1">
    <citation type="submission" date="2022-08" db="UniProtKB">
        <authorList>
            <consortium name="EnsemblMetazoa"/>
        </authorList>
    </citation>
    <scope>IDENTIFICATION</scope>
    <source>
        <strain evidence="2">EBRO</strain>
    </source>
</reference>
<feature type="compositionally biased region" description="Pro residues" evidence="1">
    <location>
        <begin position="159"/>
        <end position="170"/>
    </location>
</feature>
<accession>A0A182J691</accession>
<feature type="compositionally biased region" description="Low complexity" evidence="1">
    <location>
        <begin position="187"/>
        <end position="201"/>
    </location>
</feature>
<evidence type="ECO:0000256" key="1">
    <source>
        <dbReference type="SAM" id="MobiDB-lite"/>
    </source>
</evidence>
<feature type="compositionally biased region" description="Low complexity" evidence="1">
    <location>
        <begin position="74"/>
        <end position="83"/>
    </location>
</feature>
<name>A0A182J691_ANOAO</name>
<feature type="compositionally biased region" description="Polar residues" evidence="1">
    <location>
        <begin position="84"/>
        <end position="95"/>
    </location>
</feature>
<dbReference type="EnsemblMetazoa" id="AATE012151-RA">
    <property type="protein sequence ID" value="AATE012151-PA.1"/>
    <property type="gene ID" value="AATE012151"/>
</dbReference>